<dbReference type="InterPro" id="IPR050602">
    <property type="entry name" value="Malonyl-ACP_OMT"/>
</dbReference>
<keyword evidence="4 8" id="KW-0489">Methyltransferase</keyword>
<dbReference type="InterPro" id="IPR029063">
    <property type="entry name" value="SAM-dependent_MTases_sf"/>
</dbReference>
<dbReference type="InterPro" id="IPR011814">
    <property type="entry name" value="BioC"/>
</dbReference>
<keyword evidence="11" id="KW-1185">Reference proteome</keyword>
<dbReference type="RefSeq" id="WP_091711176.1">
    <property type="nucleotide sequence ID" value="NZ_FOSH01000001.1"/>
</dbReference>
<comment type="pathway">
    <text evidence="2 8">Cofactor biosynthesis; biotin biosynthesis.</text>
</comment>
<dbReference type="HAMAP" id="MF_00835">
    <property type="entry name" value="BioC"/>
    <property type="match status" value="1"/>
</dbReference>
<evidence type="ECO:0000313" key="11">
    <source>
        <dbReference type="Proteomes" id="UP000198924"/>
    </source>
</evidence>
<dbReference type="OrthoDB" id="9760689at2"/>
<accession>A0A1I3TXF2</accession>
<reference evidence="11" key="1">
    <citation type="submission" date="2016-10" db="EMBL/GenBank/DDBJ databases">
        <authorList>
            <person name="Varghese N."/>
            <person name="Submissions S."/>
        </authorList>
    </citation>
    <scope>NUCLEOTIDE SEQUENCE [LARGE SCALE GENOMIC DNA]</scope>
    <source>
        <strain evidence="11">DSM 11578</strain>
    </source>
</reference>
<dbReference type="STRING" id="45496.SAMN04488079_10131"/>
<dbReference type="GO" id="GO:0032259">
    <property type="term" value="P:methylation"/>
    <property type="evidence" value="ECO:0007669"/>
    <property type="project" value="UniProtKB-KW"/>
</dbReference>
<evidence type="ECO:0000313" key="10">
    <source>
        <dbReference type="EMBL" id="SFJ74207.1"/>
    </source>
</evidence>
<dbReference type="NCBIfam" id="TIGR02072">
    <property type="entry name" value="BioC"/>
    <property type="match status" value="1"/>
</dbReference>
<name>A0A1I3TXF2_9GAMM</name>
<dbReference type="GO" id="GO:0010340">
    <property type="term" value="F:carboxyl-O-methyltransferase activity"/>
    <property type="evidence" value="ECO:0007669"/>
    <property type="project" value="UniProtKB-UniRule"/>
</dbReference>
<comment type="catalytic activity">
    <reaction evidence="1 8">
        <text>malonyl-[ACP] + S-adenosyl-L-methionine = malonyl-[ACP] methyl ester + S-adenosyl-L-homocysteine</text>
        <dbReference type="Rhea" id="RHEA:17105"/>
        <dbReference type="Rhea" id="RHEA-COMP:9623"/>
        <dbReference type="Rhea" id="RHEA-COMP:9954"/>
        <dbReference type="ChEBI" id="CHEBI:57856"/>
        <dbReference type="ChEBI" id="CHEBI:59789"/>
        <dbReference type="ChEBI" id="CHEBI:78449"/>
        <dbReference type="ChEBI" id="CHEBI:78845"/>
        <dbReference type="EC" id="2.1.1.197"/>
    </reaction>
</comment>
<sequence length="297" mass="33653">MSEYRPDKKRVAQSFSAAAEHYDDVAVLQRQTADELLERLSYITIEPQTILDLGAGTGRNLSLLQKRYPHAQLVAVDIAPQMLKQAEKRYRHDQGIKRWLPNQPRLQVLTGDAEAIPLADNSVDLIYANLALQWCDPKRCFSEIFRVLKPQGLLMFTSLGPDTLTELRQAWAEVDSYPHVNLFYDMHDVGDAMTASGLADCVLDMEPYKLSYNDAMSVMRDLKILGARNVNEGRRRGLTGKQLMQKVISSYETFRQADGLPASYEVIFGHAWKLAQSGQCRTDDDSVYIPISEIKRL</sequence>
<dbReference type="GO" id="GO:0008757">
    <property type="term" value="F:S-adenosylmethionine-dependent methyltransferase activity"/>
    <property type="evidence" value="ECO:0007669"/>
    <property type="project" value="InterPro"/>
</dbReference>
<evidence type="ECO:0000256" key="7">
    <source>
        <dbReference type="ARBA" id="ARBA00022756"/>
    </source>
</evidence>
<dbReference type="CDD" id="cd02440">
    <property type="entry name" value="AdoMet_MTases"/>
    <property type="match status" value="1"/>
</dbReference>
<feature type="domain" description="Methyltransferase type 11" evidence="9">
    <location>
        <begin position="51"/>
        <end position="156"/>
    </location>
</feature>
<dbReference type="GO" id="GO:0102130">
    <property type="term" value="F:malonyl-CoA methyltransferase activity"/>
    <property type="evidence" value="ECO:0007669"/>
    <property type="project" value="UniProtKB-EC"/>
</dbReference>
<dbReference type="UniPathway" id="UPA00078"/>
<comment type="similarity">
    <text evidence="8">Belongs to the methyltransferase superfamily.</text>
</comment>
<dbReference type="Proteomes" id="UP000198924">
    <property type="component" value="Unassembled WGS sequence"/>
</dbReference>
<dbReference type="EC" id="2.1.1.197" evidence="3 8"/>
<keyword evidence="6 8" id="KW-0949">S-adenosyl-L-methionine</keyword>
<dbReference type="SUPFAM" id="SSF53335">
    <property type="entry name" value="S-adenosyl-L-methionine-dependent methyltransferases"/>
    <property type="match status" value="1"/>
</dbReference>
<comment type="function">
    <text evidence="8">Converts the free carboxyl group of a malonyl-thioester to its methyl ester by transfer of a methyl group from S-adenosyl-L-methionine (SAM). It allows to synthesize pimeloyl-ACP via the fatty acid synthetic pathway.</text>
</comment>
<evidence type="ECO:0000259" key="9">
    <source>
        <dbReference type="Pfam" id="PF08241"/>
    </source>
</evidence>
<dbReference type="GO" id="GO:0009102">
    <property type="term" value="P:biotin biosynthetic process"/>
    <property type="evidence" value="ECO:0007669"/>
    <property type="project" value="UniProtKB-UniRule"/>
</dbReference>
<evidence type="ECO:0000256" key="5">
    <source>
        <dbReference type="ARBA" id="ARBA00022679"/>
    </source>
</evidence>
<evidence type="ECO:0000256" key="3">
    <source>
        <dbReference type="ARBA" id="ARBA00012327"/>
    </source>
</evidence>
<evidence type="ECO:0000256" key="1">
    <source>
        <dbReference type="ARBA" id="ARBA00000852"/>
    </source>
</evidence>
<dbReference type="AlphaFoldDB" id="A0A1I3TXF2"/>
<evidence type="ECO:0000256" key="4">
    <source>
        <dbReference type="ARBA" id="ARBA00022603"/>
    </source>
</evidence>
<dbReference type="PANTHER" id="PTHR13090">
    <property type="entry name" value="ARGININE-HYDROXYLASE NDUFAF5, MITOCHONDRIAL"/>
    <property type="match status" value="1"/>
</dbReference>
<dbReference type="Gene3D" id="3.40.50.150">
    <property type="entry name" value="Vaccinia Virus protein VP39"/>
    <property type="match status" value="1"/>
</dbReference>
<proteinExistence type="inferred from homology"/>
<evidence type="ECO:0000256" key="6">
    <source>
        <dbReference type="ARBA" id="ARBA00022691"/>
    </source>
</evidence>
<dbReference type="PANTHER" id="PTHR13090:SF1">
    <property type="entry name" value="ARGININE-HYDROXYLASE NDUFAF5, MITOCHONDRIAL"/>
    <property type="match status" value="1"/>
</dbReference>
<dbReference type="InterPro" id="IPR013216">
    <property type="entry name" value="Methyltransf_11"/>
</dbReference>
<dbReference type="EMBL" id="FOSH01000001">
    <property type="protein sequence ID" value="SFJ74207.1"/>
    <property type="molecule type" value="Genomic_DNA"/>
</dbReference>
<evidence type="ECO:0000256" key="2">
    <source>
        <dbReference type="ARBA" id="ARBA00004746"/>
    </source>
</evidence>
<organism evidence="10 11">
    <name type="scientific">Methylophaga sulfidovorans</name>
    <dbReference type="NCBI Taxonomy" id="45496"/>
    <lineage>
        <taxon>Bacteria</taxon>
        <taxon>Pseudomonadati</taxon>
        <taxon>Pseudomonadota</taxon>
        <taxon>Gammaproteobacteria</taxon>
        <taxon>Thiotrichales</taxon>
        <taxon>Piscirickettsiaceae</taxon>
        <taxon>Methylophaga</taxon>
    </lineage>
</organism>
<keyword evidence="7 8" id="KW-0093">Biotin biosynthesis</keyword>
<evidence type="ECO:0000256" key="8">
    <source>
        <dbReference type="HAMAP-Rule" id="MF_00835"/>
    </source>
</evidence>
<gene>
    <name evidence="8" type="primary">bioC</name>
    <name evidence="10" type="ORF">SAMN04488079_10131</name>
</gene>
<dbReference type="Pfam" id="PF08241">
    <property type="entry name" value="Methyltransf_11"/>
    <property type="match status" value="1"/>
</dbReference>
<protein>
    <recommendedName>
        <fullName evidence="3 8">Malonyl-[acyl-carrier protein] O-methyltransferase</fullName>
        <shortName evidence="8">Malonyl-ACP O-methyltransferase</shortName>
        <ecNumber evidence="3 8">2.1.1.197</ecNumber>
    </recommendedName>
    <alternativeName>
        <fullName evidence="8">Biotin synthesis protein BioC</fullName>
    </alternativeName>
</protein>
<keyword evidence="5 8" id="KW-0808">Transferase</keyword>